<proteinExistence type="predicted"/>
<gene>
    <name evidence="1" type="ORF">UFOVP436_61</name>
    <name evidence="2" type="ORF">UFOVP784_61</name>
</gene>
<evidence type="ECO:0000313" key="2">
    <source>
        <dbReference type="EMBL" id="CAB4162554.1"/>
    </source>
</evidence>
<dbReference type="EMBL" id="LR796418">
    <property type="protein sequence ID" value="CAB4143024.1"/>
    <property type="molecule type" value="Genomic_DNA"/>
</dbReference>
<protein>
    <submittedName>
        <fullName evidence="1">Uncharacterized protein</fullName>
    </submittedName>
</protein>
<accession>A0A6J5M8N2</accession>
<reference evidence="1" key="1">
    <citation type="submission" date="2020-04" db="EMBL/GenBank/DDBJ databases">
        <authorList>
            <person name="Chiriac C."/>
            <person name="Salcher M."/>
            <person name="Ghai R."/>
            <person name="Kavagutti S V."/>
        </authorList>
    </citation>
    <scope>NUCLEOTIDE SEQUENCE</scope>
</reference>
<sequence>MAKKRKVKGSSKARKMARAKFGYKGLGVGTIVGPKMIEADETAAGPFRSLYDMFTNLGQEVFGVGSDTRARTIDAIGRNLEAPLTASHPGYRSVYGSVDDQLSAYSEFEREFRLAIKKELHEGLNQTEARKAILEAALSEDAPMSLSLISSRKAQDDLREIYNTRVLKTKPLIVNAGLPGLYTQSTNPQRVSSRYIASTAEGYEPMLDILQTATFSIDPDAAVGKNVTAVQSFRTGMENLPATKTLRANVARGGRLTLQDLPDGAIVNVADLETDDVTNSSLMRSQASRNYRVSRGPMGGVSLSKVAGIDGQEPTVSIITPSLKGVPSTDPRDLNRVMDFATGTISRESGDASNIHRVFDVTTAAGRQEAADHFIKQLKRYNADAQYHAGYNSLAFDIPKYAQTLRSIPEFIEAGGEALLKEFESKTATGTAIDVLGLVREHLANQTAETISSATVSVEQKALIATQGLMSPQALHRTRVAGEAISINSLENVIESTNFTRLLAEGSFEERELLRTLATSEAAHTAAADEQVTAAVLNRLKEISRNDSTDGVDLSGLSPEDALLVKRAIRNIPRSRAVTMTTNLADVRTLTSPVFDNLLETEALRRVELDLAEFGTEFADPALSGLSGTIKFDPTKRSFRLFSGPESLPQDLPAGFDAPGYIRGVLRRERALPRGRELPNAQAQVISTGVSPISAGNIQAVNTLIRDTKSVPLIDAVTPVIDDTNEAKFIQGMTATRTNIGYPHMPDTGVIDTSITQLMRGRLDAIGLDVGQAYMKSVYDAGIGSAAINPEVRSAFVTLSELTSAQGARNRPLIAQALGVAVDDARVSILSDRLSETMKFFGDTGIFHAGTQKRLVVDESVLLIPSSILPKVQTLNARGKKVSILDESATGLKTHSVRLSEAIRRNPDKTPTINLILGGNVVRGDSGIQARRALVEAESIFDVVSEMLKTTRTPEAMIEAGLVEAGDQATNQALDLLFQFGEDQRKQTVERLSQTISKSGIGFGSILPEEGSENIVKVLRSNAEGVTSDTVASLKGLEYSIANISEEGITLAPRMSDDALREARRMGSSVGEDLVTRSTATSQLGLLQAGIRRADQEPKFLERLRTAYEGAGSGRNEDLLERLKVIKPRVYKSVGAVAALSAGYYLATRKAKQDPLNEVMEQQPIEEPGPMSISDFNKMDQAMARQTSSRRDPLVTAGVVGNLDRNKIGHTQMGANKYNHLYGA</sequence>
<organism evidence="1">
    <name type="scientific">uncultured Caudovirales phage</name>
    <dbReference type="NCBI Taxonomy" id="2100421"/>
    <lineage>
        <taxon>Viruses</taxon>
        <taxon>Duplodnaviria</taxon>
        <taxon>Heunggongvirae</taxon>
        <taxon>Uroviricota</taxon>
        <taxon>Caudoviricetes</taxon>
        <taxon>Peduoviridae</taxon>
        <taxon>Maltschvirus</taxon>
        <taxon>Maltschvirus maltsch</taxon>
    </lineage>
</organism>
<evidence type="ECO:0000313" key="1">
    <source>
        <dbReference type="EMBL" id="CAB4143024.1"/>
    </source>
</evidence>
<name>A0A6J5M8N2_9CAUD</name>
<dbReference type="EMBL" id="LR796737">
    <property type="protein sequence ID" value="CAB4162554.1"/>
    <property type="molecule type" value="Genomic_DNA"/>
</dbReference>